<dbReference type="EMBL" id="LT594324">
    <property type="protein sequence ID" value="SBT51881.1"/>
    <property type="molecule type" value="Genomic_DNA"/>
</dbReference>
<feature type="region of interest" description="Disordered" evidence="1">
    <location>
        <begin position="77"/>
        <end position="102"/>
    </location>
</feature>
<feature type="signal peptide" evidence="2">
    <location>
        <begin position="1"/>
        <end position="30"/>
    </location>
</feature>
<reference evidence="3 4" key="1">
    <citation type="submission" date="2016-06" db="EMBL/GenBank/DDBJ databases">
        <authorList>
            <person name="Kjaerup R.B."/>
            <person name="Dalgaard T.S."/>
            <person name="Juul-Madsen H.R."/>
        </authorList>
    </citation>
    <scope>NUCLEOTIDE SEQUENCE [LARGE SCALE GENOMIC DNA]</scope>
    <source>
        <strain evidence="3 4">DSM 45248</strain>
    </source>
</reference>
<dbReference type="InterPro" id="IPR036691">
    <property type="entry name" value="Endo/exonu/phosph_ase_sf"/>
</dbReference>
<dbReference type="PANTHER" id="PTHR42834:SF1">
    <property type="entry name" value="ENDONUCLEASE_EXONUCLEASE_PHOSPHATASE FAMILY PROTEIN (AFU_ORTHOLOGUE AFUA_3G09210)"/>
    <property type="match status" value="1"/>
</dbReference>
<protein>
    <recommendedName>
        <fullName evidence="5">Endonuclease/exonuclease/phosphatase domain-containing protein</fullName>
    </recommendedName>
</protein>
<dbReference type="PATRIC" id="fig|299146.4.peg.4371"/>
<dbReference type="SUPFAM" id="SSF141072">
    <property type="entry name" value="CalX-like"/>
    <property type="match status" value="1"/>
</dbReference>
<accession>A0A1A9A5Y9</accession>
<evidence type="ECO:0000313" key="4">
    <source>
        <dbReference type="Proteomes" id="UP000198765"/>
    </source>
</evidence>
<dbReference type="PANTHER" id="PTHR42834">
    <property type="entry name" value="ENDONUCLEASE/EXONUCLEASE/PHOSPHATASE FAMILY PROTEIN (AFU_ORTHOLOGUE AFUA_3G09210)"/>
    <property type="match status" value="1"/>
</dbReference>
<keyword evidence="2" id="KW-0732">Signal</keyword>
<dbReference type="Proteomes" id="UP000198765">
    <property type="component" value="Chromosome I"/>
</dbReference>
<evidence type="ECO:0000256" key="2">
    <source>
        <dbReference type="SAM" id="SignalP"/>
    </source>
</evidence>
<evidence type="ECO:0000256" key="1">
    <source>
        <dbReference type="SAM" id="MobiDB-lite"/>
    </source>
</evidence>
<dbReference type="Gene3D" id="2.60.40.2030">
    <property type="match status" value="1"/>
</dbReference>
<dbReference type="AlphaFoldDB" id="A0A1A9A5Y9"/>
<evidence type="ECO:0008006" key="5">
    <source>
        <dbReference type="Google" id="ProtNLM"/>
    </source>
</evidence>
<evidence type="ECO:0000313" key="3">
    <source>
        <dbReference type="EMBL" id="SBT51881.1"/>
    </source>
</evidence>
<keyword evidence="4" id="KW-1185">Reference proteome</keyword>
<name>A0A1A9A5Y9_9ACTN</name>
<feature type="chain" id="PRO_5008383200" description="Endonuclease/exonuclease/phosphatase domain-containing protein" evidence="2">
    <location>
        <begin position="31"/>
        <end position="914"/>
    </location>
</feature>
<dbReference type="PROSITE" id="PS51318">
    <property type="entry name" value="TAT"/>
    <property type="match status" value="1"/>
</dbReference>
<dbReference type="CDD" id="cd04486">
    <property type="entry name" value="YhcR_OBF_like"/>
    <property type="match status" value="1"/>
</dbReference>
<organism evidence="3 4">
    <name type="scientific">Micromonospora narathiwatensis</name>
    <dbReference type="NCBI Taxonomy" id="299146"/>
    <lineage>
        <taxon>Bacteria</taxon>
        <taxon>Bacillati</taxon>
        <taxon>Actinomycetota</taxon>
        <taxon>Actinomycetes</taxon>
        <taxon>Micromonosporales</taxon>
        <taxon>Micromonosporaceae</taxon>
        <taxon>Micromonospora</taxon>
    </lineage>
</organism>
<dbReference type="InterPro" id="IPR006311">
    <property type="entry name" value="TAT_signal"/>
</dbReference>
<proteinExistence type="predicted"/>
<dbReference type="InterPro" id="IPR038081">
    <property type="entry name" value="CalX-like_sf"/>
</dbReference>
<dbReference type="SUPFAM" id="SSF56219">
    <property type="entry name" value="DNase I-like"/>
    <property type="match status" value="1"/>
</dbReference>
<sequence length="914" mass="95336">MRPRRRFAVFAATTAVSVATVGVAPPAADAAPTNLLTFAQPAALVCGGTLTVEAGGTATRQVTVTDADVADLAVTEVSPAPESGSISRTSVEPDAGEGGTATATLTATGLPAGSYAVTVTATDADGDTATCTLTVQAVALLSVGEVQGRAGRSPLAPPSGNGASIALYDVRGVITQLSLTRGSGGDQQYGFYLQSRKGTEDGDALTSDGIFVSMGSSTTLTDGYTPTVGDEVVLRARVQEHFHQTQLSGASLVRELDSGLDVDTVVQVDDAVPPADASAAERFWERHEGARMRVRSGSGVSAPRRVYAATADSEIYLVDREDPIMKRTDPYARRVYRDAHPLDDVPGTLFDNGNGQRILLGGAGVKATAGDSTALLPEARTYDTLTEDAFGAVSSAFGRYSVQPEQLTLTAGVDPAANHPPQPADRSNEIAVATYNLENLYDYRDDPFDGCDFVGNPGCPGVDPPFDYLPGSEAAYTDRLGVAARQIVHSLRSPDLLLVQEVEDQDICSVAGGRLICGDTDDADGAPDTLQELALAIAANGGPEYAAAYDRAGSDARGVSSAFLYRTDRLTLAEATAADPLLGAAPTVKYRSTGPPSNADVRNPKAFNAVLPAGVDRSTGVDGVNVYPRAAQVARFTVAAEPGSSEHLTLWAVANHYSSGPDTRVGQRREQAAYGAALVRAVQAADPDARIVYGGDLNVFPRPDDPIATAAHPTPSDQLGPLYQAGLRSLWDDLVTEAPAGAYSYAFDGQAQTLDNLFVNDKLHGDLVQARAAHINADYPTDTRGLGDRGASDHDPQVARFRSRASLSVADASVVEGDSGSTTLRFKASVSRPLSEPALICASTYGTTARAGRDYDPYVGCRTLAAGRTSLAFPVTVHGDRTVEADKQLKLYVSGGPGLRVADPVAVGTIRNDD</sequence>
<dbReference type="Gene3D" id="3.60.10.10">
    <property type="entry name" value="Endonuclease/exonuclease/phosphatase"/>
    <property type="match status" value="1"/>
</dbReference>
<gene>
    <name evidence="3" type="ORF">GA0070621_4225</name>
</gene>